<dbReference type="EMBL" id="CADCTZ010001864">
    <property type="protein sequence ID" value="CAA9427349.1"/>
    <property type="molecule type" value="Genomic_DNA"/>
</dbReference>
<name>A0A6J4PW89_9CYAN</name>
<organism evidence="1">
    <name type="scientific">uncultured Microcoleus sp</name>
    <dbReference type="NCBI Taxonomy" id="259945"/>
    <lineage>
        <taxon>Bacteria</taxon>
        <taxon>Bacillati</taxon>
        <taxon>Cyanobacteriota</taxon>
        <taxon>Cyanophyceae</taxon>
        <taxon>Oscillatoriophycideae</taxon>
        <taxon>Oscillatoriales</taxon>
        <taxon>Microcoleaceae</taxon>
        <taxon>Microcoleus</taxon>
        <taxon>environmental samples</taxon>
    </lineage>
</organism>
<accession>A0A6J4PW89</accession>
<dbReference type="AlphaFoldDB" id="A0A6J4PW89"/>
<reference evidence="1" key="1">
    <citation type="submission" date="2020-02" db="EMBL/GenBank/DDBJ databases">
        <authorList>
            <person name="Meier V. D."/>
        </authorList>
    </citation>
    <scope>NUCLEOTIDE SEQUENCE</scope>
    <source>
        <strain evidence="1">AVDCRST_MAG84</strain>
    </source>
</reference>
<gene>
    <name evidence="1" type="ORF">AVDCRST_MAG84-7570</name>
</gene>
<evidence type="ECO:0000313" key="1">
    <source>
        <dbReference type="EMBL" id="CAA9427349.1"/>
    </source>
</evidence>
<protein>
    <submittedName>
        <fullName evidence="1">Uncharacterized protein</fullName>
    </submittedName>
</protein>
<proteinExistence type="predicted"/>
<feature type="non-terminal residue" evidence="1">
    <location>
        <position position="38"/>
    </location>
</feature>
<feature type="non-terminal residue" evidence="1">
    <location>
        <position position="1"/>
    </location>
</feature>
<sequence>VRICSTFKHHRQLSFAVRSSVGSEEGCPQRPIELFCCI</sequence>